<accession>A0A6N9T0E0</accession>
<comment type="caution">
    <text evidence="1">The sequence shown here is derived from an EMBL/GenBank/DDBJ whole genome shotgun (WGS) entry which is preliminary data.</text>
</comment>
<dbReference type="Proteomes" id="UP000469011">
    <property type="component" value="Unassembled WGS sequence"/>
</dbReference>
<reference evidence="1 2" key="1">
    <citation type="submission" date="2020-01" db="EMBL/GenBank/DDBJ databases">
        <title>Jiella pacifica sp. nov.</title>
        <authorList>
            <person name="Xue Z."/>
            <person name="Zhu S."/>
            <person name="Chen J."/>
            <person name="Yang J."/>
        </authorList>
    </citation>
    <scope>NUCLEOTIDE SEQUENCE [LARGE SCALE GENOMIC DNA]</scope>
    <source>
        <strain evidence="1 2">40Bstr34</strain>
    </source>
</reference>
<dbReference type="AlphaFoldDB" id="A0A6N9T0E0"/>
<dbReference type="EMBL" id="JAAAMG010000004">
    <property type="protein sequence ID" value="NDW04052.1"/>
    <property type="molecule type" value="Genomic_DNA"/>
</dbReference>
<proteinExistence type="predicted"/>
<sequence>MSRRKRKPVTATLSAEALERIAAEVSPGHAGWRSQGYRLAKGCRLWRRTDGTWTIRFVYQDPADKSFSFTAIVKGVVFA</sequence>
<evidence type="ECO:0000313" key="1">
    <source>
        <dbReference type="EMBL" id="NDW04052.1"/>
    </source>
</evidence>
<dbReference type="RefSeq" id="WP_163462057.1">
    <property type="nucleotide sequence ID" value="NZ_JAAAMG010000004.1"/>
</dbReference>
<keyword evidence="2" id="KW-1185">Reference proteome</keyword>
<name>A0A6N9T0E0_9HYPH</name>
<evidence type="ECO:0000313" key="2">
    <source>
        <dbReference type="Proteomes" id="UP000469011"/>
    </source>
</evidence>
<protein>
    <submittedName>
        <fullName evidence="1">Uncharacterized protein</fullName>
    </submittedName>
</protein>
<gene>
    <name evidence="1" type="ORF">GTK09_06375</name>
</gene>
<organism evidence="1 2">
    <name type="scientific">Jiella pacifica</name>
    <dbReference type="NCBI Taxonomy" id="2696469"/>
    <lineage>
        <taxon>Bacteria</taxon>
        <taxon>Pseudomonadati</taxon>
        <taxon>Pseudomonadota</taxon>
        <taxon>Alphaproteobacteria</taxon>
        <taxon>Hyphomicrobiales</taxon>
        <taxon>Aurantimonadaceae</taxon>
        <taxon>Jiella</taxon>
    </lineage>
</organism>